<dbReference type="EMBL" id="JAZDCT010000032">
    <property type="protein sequence ID" value="MEE1890106.1"/>
    <property type="molecule type" value="Genomic_DNA"/>
</dbReference>
<accession>A0ABU7HFZ1</accession>
<reference evidence="1" key="1">
    <citation type="submission" date="2024-01" db="EMBL/GenBank/DDBJ databases">
        <title>Unpublished Manusciprt.</title>
        <authorList>
            <person name="Duman M."/>
            <person name="Valdes E.G."/>
            <person name="Ajmi N."/>
            <person name="Altun S."/>
            <person name="Saticioglu I.B."/>
        </authorList>
    </citation>
    <scope>NUCLEOTIDE SEQUENCE</scope>
    <source>
        <strain evidence="1">137P</strain>
    </source>
</reference>
<gene>
    <name evidence="1" type="ORF">V0R62_20795</name>
</gene>
<keyword evidence="2" id="KW-1185">Reference proteome</keyword>
<protein>
    <submittedName>
        <fullName evidence="1">Uncharacterized protein</fullName>
    </submittedName>
</protein>
<proteinExistence type="predicted"/>
<evidence type="ECO:0000313" key="1">
    <source>
        <dbReference type="EMBL" id="MEE1890106.1"/>
    </source>
</evidence>
<dbReference type="RefSeq" id="WP_330105026.1">
    <property type="nucleotide sequence ID" value="NZ_JAZDCT010000032.1"/>
</dbReference>
<name>A0ABU7HFZ1_9PSED</name>
<sequence>MNLHVGSSFDDFLLEVGLDEEVSEAASKRVLIWQLLQTLRVCAYQASIERAGGGMEDLQRQ</sequence>
<comment type="caution">
    <text evidence="1">The sequence shown here is derived from an EMBL/GenBank/DDBJ whole genome shotgun (WGS) entry which is preliminary data.</text>
</comment>
<dbReference type="Proteomes" id="UP001354227">
    <property type="component" value="Unassembled WGS sequence"/>
</dbReference>
<evidence type="ECO:0000313" key="2">
    <source>
        <dbReference type="Proteomes" id="UP001354227"/>
    </source>
</evidence>
<organism evidence="1 2">
    <name type="scientific">Pseudomonas carassii</name>
    <dbReference type="NCBI Taxonomy" id="3115855"/>
    <lineage>
        <taxon>Bacteria</taxon>
        <taxon>Pseudomonadati</taxon>
        <taxon>Pseudomonadota</taxon>
        <taxon>Gammaproteobacteria</taxon>
        <taxon>Pseudomonadales</taxon>
        <taxon>Pseudomonadaceae</taxon>
        <taxon>Pseudomonas</taxon>
    </lineage>
</organism>